<dbReference type="EMBL" id="BTGC01000008">
    <property type="protein sequence ID" value="GMM52337.1"/>
    <property type="molecule type" value="Genomic_DNA"/>
</dbReference>
<comment type="caution">
    <text evidence="1">The sequence shown here is derived from an EMBL/GenBank/DDBJ whole genome shotgun (WGS) entry which is preliminary data.</text>
</comment>
<evidence type="ECO:0000313" key="1">
    <source>
        <dbReference type="EMBL" id="GMM52337.1"/>
    </source>
</evidence>
<accession>A0AAV5RM53</accession>
<protein>
    <recommendedName>
        <fullName evidence="3">Cyclin N-terminal domain-containing protein</fullName>
    </recommendedName>
</protein>
<dbReference type="Proteomes" id="UP001362899">
    <property type="component" value="Unassembled WGS sequence"/>
</dbReference>
<evidence type="ECO:0000313" key="2">
    <source>
        <dbReference type="Proteomes" id="UP001362899"/>
    </source>
</evidence>
<sequence>MASSQSRFKTSNRIFRIPKRNNANRMVTQNANSSKREEVTISDTHKTNKILNFLAARSVNFDHKDSNKTTNSSRLFAMKNDSHANASDITGNMRSVDPGNQQKLDIQSNGVILCNPSQGNQGYKKLSNSSLNSYPENEFIPLTPTETQSDDEKNMSNWKKLTETNKSNGDRCLENPSERLYAPRSTAETDTPILAASNDLHLKHLKTANVLKFNCENLLNQFISEFPSQHRYENMDNFLADLCDLISINATCIEYFKSYYERLNPRSIAECLWISCISMVYMARALESPQTEIGMEQIRILRSNIVGVLNFVYPLVNITRESNDSKNKTMNFNAQDGLFNPQDVISQWHRNSLQSLSWLKQYIETCFKISSQID</sequence>
<evidence type="ECO:0008006" key="3">
    <source>
        <dbReference type="Google" id="ProtNLM"/>
    </source>
</evidence>
<name>A0AAV5RM53_STABA</name>
<gene>
    <name evidence="1" type="ORF">DASB73_033000</name>
</gene>
<organism evidence="1 2">
    <name type="scientific">Starmerella bacillaris</name>
    <name type="common">Yeast</name>
    <name type="synonym">Candida zemplinina</name>
    <dbReference type="NCBI Taxonomy" id="1247836"/>
    <lineage>
        <taxon>Eukaryota</taxon>
        <taxon>Fungi</taxon>
        <taxon>Dikarya</taxon>
        <taxon>Ascomycota</taxon>
        <taxon>Saccharomycotina</taxon>
        <taxon>Dipodascomycetes</taxon>
        <taxon>Dipodascales</taxon>
        <taxon>Trichomonascaceae</taxon>
        <taxon>Starmerella</taxon>
    </lineage>
</organism>
<reference evidence="1 2" key="1">
    <citation type="journal article" date="2023" name="Elife">
        <title>Identification of key yeast species and microbe-microbe interactions impacting larval growth of Drosophila in the wild.</title>
        <authorList>
            <person name="Mure A."/>
            <person name="Sugiura Y."/>
            <person name="Maeda R."/>
            <person name="Honda K."/>
            <person name="Sakurai N."/>
            <person name="Takahashi Y."/>
            <person name="Watada M."/>
            <person name="Katoh T."/>
            <person name="Gotoh A."/>
            <person name="Gotoh Y."/>
            <person name="Taniguchi I."/>
            <person name="Nakamura K."/>
            <person name="Hayashi T."/>
            <person name="Katayama T."/>
            <person name="Uemura T."/>
            <person name="Hattori Y."/>
        </authorList>
    </citation>
    <scope>NUCLEOTIDE SEQUENCE [LARGE SCALE GENOMIC DNA]</scope>
    <source>
        <strain evidence="1 2">SB-73</strain>
    </source>
</reference>
<keyword evidence="2" id="KW-1185">Reference proteome</keyword>
<dbReference type="AlphaFoldDB" id="A0AAV5RM53"/>
<proteinExistence type="predicted"/>